<keyword evidence="1 6" id="KW-0479">Metal-binding</keyword>
<feature type="binding site" evidence="6">
    <location>
        <position position="292"/>
    </location>
    <ligand>
        <name>Fe cation</name>
        <dbReference type="ChEBI" id="CHEBI:24875"/>
    </ligand>
</feature>
<keyword evidence="4 6" id="KW-0408">Iron</keyword>
<feature type="binding site" evidence="6">
    <location>
        <position position="322"/>
    </location>
    <ligand>
        <name>Fe cation</name>
        <dbReference type="ChEBI" id="CHEBI:24875"/>
    </ligand>
</feature>
<dbReference type="GO" id="GO:0006559">
    <property type="term" value="P:L-phenylalanine catabolic process"/>
    <property type="evidence" value="ECO:0007669"/>
    <property type="project" value="InterPro"/>
</dbReference>
<dbReference type="AlphaFoldDB" id="A0A2S0PA94"/>
<protein>
    <submittedName>
        <fullName evidence="8">Homogentisate 1,2-dioxygenase</fullName>
    </submittedName>
</protein>
<accession>A0A2S0PA94</accession>
<keyword evidence="2 8" id="KW-0223">Dioxygenase</keyword>
<dbReference type="RefSeq" id="WP_107889327.1">
    <property type="nucleotide sequence ID" value="NZ_CP028519.1"/>
</dbReference>
<dbReference type="Pfam" id="PF20510">
    <property type="entry name" value="HgmA_N"/>
    <property type="match status" value="1"/>
</dbReference>
<evidence type="ECO:0000256" key="3">
    <source>
        <dbReference type="ARBA" id="ARBA00023002"/>
    </source>
</evidence>
<dbReference type="SUPFAM" id="SSF51182">
    <property type="entry name" value="RmlC-like cupins"/>
    <property type="match status" value="1"/>
</dbReference>
<evidence type="ECO:0000313" key="9">
    <source>
        <dbReference type="Proteomes" id="UP000244173"/>
    </source>
</evidence>
<dbReference type="GO" id="GO:0005737">
    <property type="term" value="C:cytoplasm"/>
    <property type="evidence" value="ECO:0007669"/>
    <property type="project" value="TreeGrafter"/>
</dbReference>
<dbReference type="PANTHER" id="PTHR11056:SF0">
    <property type="entry name" value="HOMOGENTISATE 1,2-DIOXYGENASE"/>
    <property type="match status" value="1"/>
</dbReference>
<dbReference type="OrthoDB" id="9811253at2"/>
<dbReference type="PANTHER" id="PTHR11056">
    <property type="entry name" value="HOMOGENTISATE 1,2-DIOXYGENASE"/>
    <property type="match status" value="1"/>
</dbReference>
<dbReference type="GO" id="GO:0006570">
    <property type="term" value="P:tyrosine metabolic process"/>
    <property type="evidence" value="ECO:0007669"/>
    <property type="project" value="InterPro"/>
</dbReference>
<evidence type="ECO:0000259" key="7">
    <source>
        <dbReference type="Pfam" id="PF20510"/>
    </source>
</evidence>
<feature type="binding site" evidence="6">
    <location>
        <position position="286"/>
    </location>
    <ligand>
        <name>Fe cation</name>
        <dbReference type="ChEBI" id="CHEBI:24875"/>
    </ligand>
</feature>
<evidence type="ECO:0000256" key="5">
    <source>
        <dbReference type="PIRSR" id="PIRSR605708-1"/>
    </source>
</evidence>
<evidence type="ECO:0000256" key="2">
    <source>
        <dbReference type="ARBA" id="ARBA00022964"/>
    </source>
</evidence>
<reference evidence="8 9" key="1">
    <citation type="submission" date="2018-04" db="EMBL/GenBank/DDBJ databases">
        <title>Denitrifier Microvirgula.</title>
        <authorList>
            <person name="Anderson E."/>
            <person name="Jang J."/>
            <person name="Ishii S."/>
        </authorList>
    </citation>
    <scope>NUCLEOTIDE SEQUENCE [LARGE SCALE GENOMIC DNA]</scope>
    <source>
        <strain evidence="8 9">BE2.4</strain>
    </source>
</reference>
<evidence type="ECO:0000256" key="4">
    <source>
        <dbReference type="ARBA" id="ARBA00023004"/>
    </source>
</evidence>
<keyword evidence="9" id="KW-1185">Reference proteome</keyword>
<keyword evidence="3" id="KW-0560">Oxidoreductase</keyword>
<sequence length="373" mass="41393">MSTSPIYWPLAQGRHSPQAHADLPAGSYEREMGRDGFAGPACHFHHAHPPTGWSAIDGELRPRAFDFNLLSASDTCPWSAPLLLGNRQLAIRQWRAGQPTPLVRDADGDLLLFVHAGAGTLFCDWGRLDYRDGDYLLLPRGALWRLEPATPGPMLLIEAIDGRYDLPDRGLLGRHALFDAACLRTPVIDDAFLAQQGDTPTAVRVKRFDRVSTLRYPFNPLDSIGWHGDLCAFALNWRDIRPVMSHRYHLPPTVHATFFAPGFMISTFVPRPLESDPGALKLPFFHSNDDYDEFIFYHAGEFMSRDHIYPGMATLHPTGLPHGPHPKAFATAAAGARAFTDEVAVMVDSRKPLLVAPLPDGVEWTAYADSWKG</sequence>
<evidence type="ECO:0000313" key="8">
    <source>
        <dbReference type="EMBL" id="AVY94309.1"/>
    </source>
</evidence>
<gene>
    <name evidence="8" type="ORF">DAI18_09845</name>
</gene>
<feature type="binding site" evidence="6">
    <location>
        <position position="322"/>
    </location>
    <ligand>
        <name>homogentisate</name>
        <dbReference type="ChEBI" id="CHEBI:16169"/>
    </ligand>
</feature>
<dbReference type="GO" id="GO:0046872">
    <property type="term" value="F:metal ion binding"/>
    <property type="evidence" value="ECO:0007669"/>
    <property type="project" value="UniProtKB-KW"/>
</dbReference>
<dbReference type="GO" id="GO:0004411">
    <property type="term" value="F:homogentisate 1,2-dioxygenase activity"/>
    <property type="evidence" value="ECO:0007669"/>
    <property type="project" value="InterPro"/>
</dbReference>
<feature type="active site" description="Proton acceptor" evidence="5">
    <location>
        <position position="249"/>
    </location>
</feature>
<dbReference type="InterPro" id="IPR005708">
    <property type="entry name" value="Homogentis_dOase"/>
</dbReference>
<dbReference type="STRING" id="1122240.GCA_000620105_00006"/>
<feature type="domain" description="Homogentisate 1,2-dioxygenase N-terminal" evidence="7">
    <location>
        <begin position="101"/>
        <end position="234"/>
    </location>
</feature>
<comment type="cofactor">
    <cofactor evidence="6">
        <name>Fe cation</name>
        <dbReference type="ChEBI" id="CHEBI:24875"/>
    </cofactor>
</comment>
<dbReference type="EMBL" id="CP028519">
    <property type="protein sequence ID" value="AVY94309.1"/>
    <property type="molecule type" value="Genomic_DNA"/>
</dbReference>
<dbReference type="Proteomes" id="UP000244173">
    <property type="component" value="Chromosome"/>
</dbReference>
<evidence type="ECO:0000256" key="6">
    <source>
        <dbReference type="PIRSR" id="PIRSR605708-2"/>
    </source>
</evidence>
<name>A0A2S0PA94_9NEIS</name>
<proteinExistence type="predicted"/>
<evidence type="ECO:0000256" key="1">
    <source>
        <dbReference type="ARBA" id="ARBA00022723"/>
    </source>
</evidence>
<dbReference type="KEGG" id="maer:DAI18_09845"/>
<organism evidence="8 9">
    <name type="scientific">Microvirgula aerodenitrificans</name>
    <dbReference type="NCBI Taxonomy" id="57480"/>
    <lineage>
        <taxon>Bacteria</taxon>
        <taxon>Pseudomonadati</taxon>
        <taxon>Pseudomonadota</taxon>
        <taxon>Betaproteobacteria</taxon>
        <taxon>Neisseriales</taxon>
        <taxon>Aquaspirillaceae</taxon>
        <taxon>Microvirgula</taxon>
    </lineage>
</organism>
<dbReference type="InterPro" id="IPR011051">
    <property type="entry name" value="RmlC_Cupin_sf"/>
</dbReference>
<dbReference type="InterPro" id="IPR046452">
    <property type="entry name" value="HgmA_N"/>
</dbReference>